<proteinExistence type="predicted"/>
<dbReference type="EMBL" id="BNBC01000030">
    <property type="protein sequence ID" value="GHE92148.1"/>
    <property type="molecule type" value="Genomic_DNA"/>
</dbReference>
<evidence type="ECO:0000313" key="1">
    <source>
        <dbReference type="EMBL" id="GHE92148.1"/>
    </source>
</evidence>
<accession>A0A919A7U3</accession>
<dbReference type="AlphaFoldDB" id="A0A919A7U3"/>
<dbReference type="SUPFAM" id="SSF56112">
    <property type="entry name" value="Protein kinase-like (PK-like)"/>
    <property type="match status" value="1"/>
</dbReference>
<evidence type="ECO:0000313" key="2">
    <source>
        <dbReference type="Proteomes" id="UP000641386"/>
    </source>
</evidence>
<reference evidence="1" key="2">
    <citation type="submission" date="2020-09" db="EMBL/GenBank/DDBJ databases">
        <authorList>
            <person name="Sun Q."/>
            <person name="Ohkuma M."/>
        </authorList>
    </citation>
    <scope>NUCLEOTIDE SEQUENCE</scope>
    <source>
        <strain evidence="1">JCM 3302</strain>
    </source>
</reference>
<evidence type="ECO:0008006" key="3">
    <source>
        <dbReference type="Google" id="ProtNLM"/>
    </source>
</evidence>
<name>A0A919A7U3_9ACTN</name>
<dbReference type="InterPro" id="IPR011009">
    <property type="entry name" value="Kinase-like_dom_sf"/>
</dbReference>
<comment type="caution">
    <text evidence="1">The sequence shown here is derived from an EMBL/GenBank/DDBJ whole genome shotgun (WGS) entry which is preliminary data.</text>
</comment>
<dbReference type="Gene3D" id="3.90.1200.10">
    <property type="match status" value="1"/>
</dbReference>
<dbReference type="Proteomes" id="UP000641386">
    <property type="component" value="Unassembled WGS sequence"/>
</dbReference>
<reference evidence="1" key="1">
    <citation type="journal article" date="2014" name="Int. J. Syst. Evol. Microbiol.">
        <title>Complete genome sequence of Corynebacterium casei LMG S-19264T (=DSM 44701T), isolated from a smear-ripened cheese.</title>
        <authorList>
            <consortium name="US DOE Joint Genome Institute (JGI-PGF)"/>
            <person name="Walter F."/>
            <person name="Albersmeier A."/>
            <person name="Kalinowski J."/>
            <person name="Ruckert C."/>
        </authorList>
    </citation>
    <scope>NUCLEOTIDE SEQUENCE</scope>
    <source>
        <strain evidence="1">JCM 3302</strain>
    </source>
</reference>
<dbReference type="RefSeq" id="WP_189904545.1">
    <property type="nucleotide sequence ID" value="NZ_BNBC01000030.1"/>
</dbReference>
<protein>
    <recommendedName>
        <fullName evidence="3">Aminoglycoside phosphotransferase domain-containing protein</fullName>
    </recommendedName>
</protein>
<keyword evidence="2" id="KW-1185">Reference proteome</keyword>
<sequence length="384" mass="41425">MSDTSQGILEIDALQGLLTGLCTAPVVVDRWERLEPWAVARVWVRGAAALPRSVVVKWVPDGQREARAAPWRLRTELAALQFLSEDLEVELAPRVIAADTAARFLVLEDLAPRVSLDQLLRRDGAAAHGDRLAAFARARGALSAATAGRAEAYYARRAGLGPVDAAADRAGRLAPLRREAIQHASALGAPPGGRVVHELATAMEALADPGPFLALSNGDAEANNILLHASGPADARLVDFEFAGYTHALTDAVCLYVPGPAWLTVSNPTITGLADQYRHALARGIPQAEDDRRYGGDLAAACASWALVRLHRFPLLDTRPSGDHSRLQLVATLEAAARTGEIYQALPHVTGWIRRIAAVLRRRWPDANQDLADGGRFRPYQPRH</sequence>
<gene>
    <name evidence="1" type="ORF">GCM10014715_55700</name>
</gene>
<organism evidence="1 2">
    <name type="scientific">Streptomyces spiralis</name>
    <dbReference type="NCBI Taxonomy" id="66376"/>
    <lineage>
        <taxon>Bacteria</taxon>
        <taxon>Bacillati</taxon>
        <taxon>Actinomycetota</taxon>
        <taxon>Actinomycetes</taxon>
        <taxon>Kitasatosporales</taxon>
        <taxon>Streptomycetaceae</taxon>
        <taxon>Streptomyces</taxon>
    </lineage>
</organism>